<dbReference type="AlphaFoldDB" id="D0LKS8"/>
<evidence type="ECO:0000313" key="2">
    <source>
        <dbReference type="Proteomes" id="UP000001880"/>
    </source>
</evidence>
<name>D0LKS8_HALO1</name>
<dbReference type="KEGG" id="hoh:Hoch_4150"/>
<dbReference type="HOGENOM" id="CLU_810776_0_0_7"/>
<dbReference type="RefSeq" id="WP_012829246.1">
    <property type="nucleotide sequence ID" value="NC_013440.1"/>
</dbReference>
<evidence type="ECO:0000313" key="1">
    <source>
        <dbReference type="EMBL" id="ACY16648.1"/>
    </source>
</evidence>
<organism evidence="1 2">
    <name type="scientific">Haliangium ochraceum (strain DSM 14365 / JCM 11303 / SMP-2)</name>
    <dbReference type="NCBI Taxonomy" id="502025"/>
    <lineage>
        <taxon>Bacteria</taxon>
        <taxon>Pseudomonadati</taxon>
        <taxon>Myxococcota</taxon>
        <taxon>Polyangia</taxon>
        <taxon>Haliangiales</taxon>
        <taxon>Kofleriaceae</taxon>
        <taxon>Haliangium</taxon>
    </lineage>
</organism>
<keyword evidence="2" id="KW-1185">Reference proteome</keyword>
<accession>D0LKS8</accession>
<proteinExistence type="predicted"/>
<dbReference type="STRING" id="502025.Hoch_4150"/>
<sequence>MMVELSRSLEQNRTSLDAAQAGARHVTDVTKYTGARGRRQRLGILASTLAVLALALGGCARNVPQHESSGKDYRTKGAKPIEMEAGEGRARDIVTYPGGDRIDWKVFDLPEEAIGTVTIKLRWRPPRPGLDLAFEVYDEYFDRVARVRPSPGSGDRSKRVKLKNARGKYYVMVYAPRRMDAGQYQLSVRFKEADTGPGADELLGMIDDPPTLPAVIEPEEKTPEELAAEQAEREAQMEAERLRQEELAATAAAQAELNKPIRARITRTQRSPNGVIITISAGKNRDVEQGWVGTILAGDSNTSLPGGDFTVIRVTRSEAIAKVPISMDQVRANTRVELRRGP</sequence>
<dbReference type="Gene3D" id="2.60.120.380">
    <property type="match status" value="1"/>
</dbReference>
<reference evidence="1 2" key="1">
    <citation type="journal article" date="2010" name="Stand. Genomic Sci.">
        <title>Complete genome sequence of Haliangium ochraceum type strain (SMP-2).</title>
        <authorList>
            <consortium name="US DOE Joint Genome Institute (JGI-PGF)"/>
            <person name="Ivanova N."/>
            <person name="Daum C."/>
            <person name="Lang E."/>
            <person name="Abt B."/>
            <person name="Kopitz M."/>
            <person name="Saunders E."/>
            <person name="Lapidus A."/>
            <person name="Lucas S."/>
            <person name="Glavina Del Rio T."/>
            <person name="Nolan M."/>
            <person name="Tice H."/>
            <person name="Copeland A."/>
            <person name="Cheng J.F."/>
            <person name="Chen F."/>
            <person name="Bruce D."/>
            <person name="Goodwin L."/>
            <person name="Pitluck S."/>
            <person name="Mavromatis K."/>
            <person name="Pati A."/>
            <person name="Mikhailova N."/>
            <person name="Chen A."/>
            <person name="Palaniappan K."/>
            <person name="Land M."/>
            <person name="Hauser L."/>
            <person name="Chang Y.J."/>
            <person name="Jeffries C.D."/>
            <person name="Detter J.C."/>
            <person name="Brettin T."/>
            <person name="Rohde M."/>
            <person name="Goker M."/>
            <person name="Bristow J."/>
            <person name="Markowitz V."/>
            <person name="Eisen J.A."/>
            <person name="Hugenholtz P."/>
            <person name="Kyrpides N.C."/>
            <person name="Klenk H.P."/>
        </authorList>
    </citation>
    <scope>NUCLEOTIDE SEQUENCE [LARGE SCALE GENOMIC DNA]</scope>
    <source>
        <strain evidence="2">DSM 14365 / CIP 107738 / JCM 11303 / AJ 13395 / SMP-2</strain>
    </source>
</reference>
<gene>
    <name evidence="1" type="ordered locus">Hoch_4150</name>
</gene>
<dbReference type="Proteomes" id="UP000001880">
    <property type="component" value="Chromosome"/>
</dbReference>
<protein>
    <submittedName>
        <fullName evidence="1">Uncharacterized protein</fullName>
    </submittedName>
</protein>
<dbReference type="EMBL" id="CP001804">
    <property type="protein sequence ID" value="ACY16648.1"/>
    <property type="molecule type" value="Genomic_DNA"/>
</dbReference>